<comment type="caution">
    <text evidence="1">The sequence shown here is derived from an EMBL/GenBank/DDBJ whole genome shotgun (WGS) entry which is preliminary data.</text>
</comment>
<dbReference type="EMBL" id="MAOI01000079">
    <property type="protein sequence ID" value="OJD77727.1"/>
    <property type="molecule type" value="Genomic_DNA"/>
</dbReference>
<dbReference type="AlphaFoldDB" id="A0A1J9VMU7"/>
<gene>
    <name evidence="1" type="ORF">BAU28_00375</name>
</gene>
<sequence length="76" mass="8987">MTRKIAINNQGRLIFPHEKIKKALKDMEREGVDIVFSSFFPGFERWIELPRINEVLSVINRMKHLNSIQIEPSEHL</sequence>
<organism evidence="1 2">
    <name type="scientific">Bacillus paramycoides</name>
    <dbReference type="NCBI Taxonomy" id="2026194"/>
    <lineage>
        <taxon>Bacteria</taxon>
        <taxon>Bacillati</taxon>
        <taxon>Bacillota</taxon>
        <taxon>Bacilli</taxon>
        <taxon>Bacillales</taxon>
        <taxon>Bacillaceae</taxon>
        <taxon>Bacillus</taxon>
        <taxon>Bacillus cereus group</taxon>
    </lineage>
</organism>
<protein>
    <submittedName>
        <fullName evidence="1">Uncharacterized protein</fullName>
    </submittedName>
</protein>
<name>A0A1J9VMU7_9BACI</name>
<dbReference type="Proteomes" id="UP000182788">
    <property type="component" value="Unassembled WGS sequence"/>
</dbReference>
<accession>A0A1J9VMU7</accession>
<evidence type="ECO:0000313" key="2">
    <source>
        <dbReference type="Proteomes" id="UP000182788"/>
    </source>
</evidence>
<reference evidence="1 2" key="1">
    <citation type="submission" date="2016-06" db="EMBL/GenBank/DDBJ databases">
        <title>First insights into the genetic diversity and population structure of in the Bacillus cereus group bacteria from diverse marine environments.</title>
        <authorList>
            <person name="Liu Y."/>
            <person name="Lai Q."/>
            <person name="Shao Z."/>
        </authorList>
    </citation>
    <scope>NUCLEOTIDE SEQUENCE [LARGE SCALE GENOMIC DNA]</scope>
    <source>
        <strain evidence="1 2">NH24A2</strain>
    </source>
</reference>
<evidence type="ECO:0000313" key="1">
    <source>
        <dbReference type="EMBL" id="OJD77727.1"/>
    </source>
</evidence>
<proteinExistence type="predicted"/>